<proteinExistence type="predicted"/>
<reference evidence="4 5" key="1">
    <citation type="submission" date="2017-10" db="EMBL/GenBank/DDBJ databases">
        <title>Draft genome of Longimonas halophila.</title>
        <authorList>
            <person name="Goh K.M."/>
            <person name="Shamsir M.S."/>
            <person name="Lim S.W."/>
        </authorList>
    </citation>
    <scope>NUCLEOTIDE SEQUENCE [LARGE SCALE GENOMIC DNA]</scope>
    <source>
        <strain evidence="4 5">KCTC 42399</strain>
    </source>
</reference>
<feature type="domain" description="DUF4174" evidence="3">
    <location>
        <begin position="61"/>
        <end position="176"/>
    </location>
</feature>
<evidence type="ECO:0000256" key="2">
    <source>
        <dbReference type="SAM" id="SignalP"/>
    </source>
</evidence>
<name>A0A2H3P5A8_9BACT</name>
<comment type="caution">
    <text evidence="4">The sequence shown here is derived from an EMBL/GenBank/DDBJ whole genome shotgun (WGS) entry which is preliminary data.</text>
</comment>
<dbReference type="OrthoDB" id="7362103at2"/>
<evidence type="ECO:0000259" key="3">
    <source>
        <dbReference type="Pfam" id="PF13778"/>
    </source>
</evidence>
<dbReference type="InterPro" id="IPR025232">
    <property type="entry name" value="DUF4174"/>
</dbReference>
<feature type="chain" id="PRO_5013924457" description="DUF4174 domain-containing protein" evidence="2">
    <location>
        <begin position="49"/>
        <end position="185"/>
    </location>
</feature>
<accession>A0A2H3P5A8</accession>
<evidence type="ECO:0000313" key="4">
    <source>
        <dbReference type="EMBL" id="PEN05808.1"/>
    </source>
</evidence>
<sequence length="185" mass="20569">MSTAPFWCPTVASLRSRCLVCAMSLPARFRSLSFGIILLIAASLPASATSPAMPDTTTFDLADHRWTHRPLLIFAPSDTSASLTAQRERLDREIDGVRERDMIVVTLLAHGPSTYEGTPLDADTAARLRARFDIAPDAFRVLLIGKDGTEKRRYDEVTAPETIFQAIDAMPMRQREMRRDSTDAE</sequence>
<feature type="signal peptide" evidence="2">
    <location>
        <begin position="1"/>
        <end position="48"/>
    </location>
</feature>
<organism evidence="4 5">
    <name type="scientific">Longimonas halophila</name>
    <dbReference type="NCBI Taxonomy" id="1469170"/>
    <lineage>
        <taxon>Bacteria</taxon>
        <taxon>Pseudomonadati</taxon>
        <taxon>Rhodothermota</taxon>
        <taxon>Rhodothermia</taxon>
        <taxon>Rhodothermales</taxon>
        <taxon>Salisaetaceae</taxon>
        <taxon>Longimonas</taxon>
    </lineage>
</organism>
<protein>
    <recommendedName>
        <fullName evidence="3">DUF4174 domain-containing protein</fullName>
    </recommendedName>
</protein>
<dbReference type="AlphaFoldDB" id="A0A2H3P5A8"/>
<dbReference type="Pfam" id="PF13778">
    <property type="entry name" value="DUF4174"/>
    <property type="match status" value="1"/>
</dbReference>
<evidence type="ECO:0000256" key="1">
    <source>
        <dbReference type="ARBA" id="ARBA00022729"/>
    </source>
</evidence>
<keyword evidence="1 2" id="KW-0732">Signal</keyword>
<keyword evidence="5" id="KW-1185">Reference proteome</keyword>
<gene>
    <name evidence="4" type="ORF">CRI93_11950</name>
</gene>
<dbReference type="EMBL" id="PDEP01000011">
    <property type="protein sequence ID" value="PEN05808.1"/>
    <property type="molecule type" value="Genomic_DNA"/>
</dbReference>
<evidence type="ECO:0000313" key="5">
    <source>
        <dbReference type="Proteomes" id="UP000221024"/>
    </source>
</evidence>
<dbReference type="Proteomes" id="UP000221024">
    <property type="component" value="Unassembled WGS sequence"/>
</dbReference>